<dbReference type="Gene3D" id="3.90.226.10">
    <property type="entry name" value="2-enoyl-CoA Hydratase, Chain A, domain 1"/>
    <property type="match status" value="1"/>
</dbReference>
<dbReference type="InterPro" id="IPR002142">
    <property type="entry name" value="Peptidase_S49"/>
</dbReference>
<keyword evidence="5" id="KW-1133">Transmembrane helix</keyword>
<dbReference type="EC" id="3.4.21.-" evidence="7"/>
<proteinExistence type="inferred from homology"/>
<evidence type="ECO:0000313" key="7">
    <source>
        <dbReference type="EMBL" id="STP09586.1"/>
    </source>
</evidence>
<dbReference type="NCBIfam" id="TIGR00706">
    <property type="entry name" value="SppA_dom"/>
    <property type="match status" value="1"/>
</dbReference>
<evidence type="ECO:0000313" key="8">
    <source>
        <dbReference type="Proteomes" id="UP000255335"/>
    </source>
</evidence>
<name>A0A377JPA4_9HELI</name>
<evidence type="ECO:0000256" key="1">
    <source>
        <dbReference type="ARBA" id="ARBA00008683"/>
    </source>
</evidence>
<dbReference type="GO" id="GO:0006508">
    <property type="term" value="P:proteolysis"/>
    <property type="evidence" value="ECO:0007669"/>
    <property type="project" value="UniProtKB-KW"/>
</dbReference>
<feature type="transmembrane region" description="Helical" evidence="5">
    <location>
        <begin position="21"/>
        <end position="39"/>
    </location>
</feature>
<comment type="similarity">
    <text evidence="1">Belongs to the peptidase S49 family.</text>
</comment>
<dbReference type="Proteomes" id="UP000255335">
    <property type="component" value="Unassembled WGS sequence"/>
</dbReference>
<feature type="domain" description="Peptidase S49" evidence="6">
    <location>
        <begin position="103"/>
        <end position="256"/>
    </location>
</feature>
<dbReference type="InterPro" id="IPR029045">
    <property type="entry name" value="ClpP/crotonase-like_dom_sf"/>
</dbReference>
<dbReference type="PANTHER" id="PTHR42987:SF7">
    <property type="entry name" value="SIGNAL PEPTIDE PEPTIDASE SPPA-RELATED"/>
    <property type="match status" value="1"/>
</dbReference>
<dbReference type="CDD" id="cd07023">
    <property type="entry name" value="S49_Sppa_N_C"/>
    <property type="match status" value="1"/>
</dbReference>
<dbReference type="AlphaFoldDB" id="A0A377JPA4"/>
<dbReference type="InterPro" id="IPR004635">
    <property type="entry name" value="Pept_S49_SppA"/>
</dbReference>
<evidence type="ECO:0000256" key="5">
    <source>
        <dbReference type="SAM" id="Phobius"/>
    </source>
</evidence>
<sequence length="294" mass="32814">MEDLRNITRIFTAPLDFINKYFKALLFLFIVLFVIFAGGDESENNPPNVAKLHLTMPIYESESFAHAVKKIKENENIKGVLLVIDSPGGLVGASIEIADMIKDLAQKMPVIAYVQGSMASGSYYAGMYANEIYANRGALIGSVGVIFSGVNIEELMQKVGVKEQGIKAGAFKEIGTMTRKWSVEERQFLENLLQEQYAMFYSDVLQARGEKLKSKDYHDFAEGKVFSANKALELGLIDKVESMQGAMEALRQKVGVDKLIWLEKDKFETYMDKLFDTMSSKILSLSLPSLKATL</sequence>
<dbReference type="EMBL" id="UGHZ01000001">
    <property type="protein sequence ID" value="STP09586.1"/>
    <property type="molecule type" value="Genomic_DNA"/>
</dbReference>
<keyword evidence="4" id="KW-0720">Serine protease</keyword>
<evidence type="ECO:0000256" key="3">
    <source>
        <dbReference type="ARBA" id="ARBA00022801"/>
    </source>
</evidence>
<accession>A0A377JPA4</accession>
<evidence type="ECO:0000259" key="6">
    <source>
        <dbReference type="Pfam" id="PF01343"/>
    </source>
</evidence>
<gene>
    <name evidence="7" type="primary">sppA</name>
    <name evidence="7" type="ORF">NCTC12221_01032</name>
</gene>
<keyword evidence="3 7" id="KW-0378">Hydrolase</keyword>
<protein>
    <submittedName>
        <fullName evidence="7">Signal peptide protease IV</fullName>
        <ecNumber evidence="7">3.4.21.-</ecNumber>
    </submittedName>
</protein>
<dbReference type="PANTHER" id="PTHR42987">
    <property type="entry name" value="PEPTIDASE S49"/>
    <property type="match status" value="1"/>
</dbReference>
<keyword evidence="5" id="KW-0812">Transmembrane</keyword>
<evidence type="ECO:0000256" key="2">
    <source>
        <dbReference type="ARBA" id="ARBA00022670"/>
    </source>
</evidence>
<dbReference type="InterPro" id="IPR047272">
    <property type="entry name" value="S49_SppA_C"/>
</dbReference>
<keyword evidence="2 7" id="KW-0645">Protease</keyword>
<dbReference type="GO" id="GO:0008236">
    <property type="term" value="F:serine-type peptidase activity"/>
    <property type="evidence" value="ECO:0007669"/>
    <property type="project" value="UniProtKB-KW"/>
</dbReference>
<dbReference type="SUPFAM" id="SSF52096">
    <property type="entry name" value="ClpP/crotonase"/>
    <property type="match status" value="1"/>
</dbReference>
<keyword evidence="5" id="KW-0472">Membrane</keyword>
<reference evidence="7 8" key="1">
    <citation type="submission" date="2018-06" db="EMBL/GenBank/DDBJ databases">
        <authorList>
            <consortium name="Pathogen Informatics"/>
            <person name="Doyle S."/>
        </authorList>
    </citation>
    <scope>NUCLEOTIDE SEQUENCE [LARGE SCALE GENOMIC DNA]</scope>
    <source>
        <strain evidence="7 8">NCTC12221</strain>
    </source>
</reference>
<organism evidence="7 8">
    <name type="scientific">Helicobacter cinaedi</name>
    <dbReference type="NCBI Taxonomy" id="213"/>
    <lineage>
        <taxon>Bacteria</taxon>
        <taxon>Pseudomonadati</taxon>
        <taxon>Campylobacterota</taxon>
        <taxon>Epsilonproteobacteria</taxon>
        <taxon>Campylobacterales</taxon>
        <taxon>Helicobacteraceae</taxon>
        <taxon>Helicobacter</taxon>
    </lineage>
</organism>
<dbReference type="RefSeq" id="WP_181810066.1">
    <property type="nucleotide sequence ID" value="NZ_UGHZ01000001.1"/>
</dbReference>
<dbReference type="Pfam" id="PF01343">
    <property type="entry name" value="Peptidase_S49"/>
    <property type="match status" value="1"/>
</dbReference>
<evidence type="ECO:0000256" key="4">
    <source>
        <dbReference type="ARBA" id="ARBA00022825"/>
    </source>
</evidence>